<accession>A0A9K3CP02</accession>
<keyword evidence="3" id="KW-1185">Reference proteome</keyword>
<dbReference type="AlphaFoldDB" id="A0A9K3CP02"/>
<name>A0A9K3CP02_9EUKA</name>
<sequence>MPLLSLICALLLLLGLAAAQEASIFSTFTWYTEASDVFSLSVYSADGDGAGAVVCPGTGDTRVTATVAPSSTLNGDTAVMLMLISADADSHTLTGSAEPDSGAQTEYFSEIDFNLTLTATFNCFVVYGQAAIAGTSLEIAYAPADPAPTSLSTVTSYAVDSDGMHYYNDAEGSFDATLDSDGEGGL</sequence>
<evidence type="ECO:0000256" key="1">
    <source>
        <dbReference type="SAM" id="SignalP"/>
    </source>
</evidence>
<organism evidence="2 3">
    <name type="scientific">Kipferlia bialata</name>
    <dbReference type="NCBI Taxonomy" id="797122"/>
    <lineage>
        <taxon>Eukaryota</taxon>
        <taxon>Metamonada</taxon>
        <taxon>Carpediemonas-like organisms</taxon>
        <taxon>Kipferlia</taxon>
    </lineage>
</organism>
<dbReference type="Proteomes" id="UP000265618">
    <property type="component" value="Unassembled WGS sequence"/>
</dbReference>
<evidence type="ECO:0008006" key="4">
    <source>
        <dbReference type="Google" id="ProtNLM"/>
    </source>
</evidence>
<evidence type="ECO:0000313" key="2">
    <source>
        <dbReference type="EMBL" id="GIQ80793.1"/>
    </source>
</evidence>
<evidence type="ECO:0000313" key="3">
    <source>
        <dbReference type="Proteomes" id="UP000265618"/>
    </source>
</evidence>
<dbReference type="EMBL" id="BDIP01000242">
    <property type="protein sequence ID" value="GIQ80793.1"/>
    <property type="molecule type" value="Genomic_DNA"/>
</dbReference>
<feature type="signal peptide" evidence="1">
    <location>
        <begin position="1"/>
        <end position="19"/>
    </location>
</feature>
<reference evidence="2 3" key="1">
    <citation type="journal article" date="2018" name="PLoS ONE">
        <title>The draft genome of Kipferlia bialata reveals reductive genome evolution in fornicate parasites.</title>
        <authorList>
            <person name="Tanifuji G."/>
            <person name="Takabayashi S."/>
            <person name="Kume K."/>
            <person name="Takagi M."/>
            <person name="Nakayama T."/>
            <person name="Kamikawa R."/>
            <person name="Inagaki Y."/>
            <person name="Hashimoto T."/>
        </authorList>
    </citation>
    <scope>NUCLEOTIDE SEQUENCE [LARGE SCALE GENOMIC DNA]</scope>
    <source>
        <strain evidence="2">NY0173</strain>
    </source>
</reference>
<protein>
    <recommendedName>
        <fullName evidence="4">DOMON domain-containing protein</fullName>
    </recommendedName>
</protein>
<gene>
    <name evidence="2" type="ORF">KIPB_001649</name>
</gene>
<comment type="caution">
    <text evidence="2">The sequence shown here is derived from an EMBL/GenBank/DDBJ whole genome shotgun (WGS) entry which is preliminary data.</text>
</comment>
<keyword evidence="1" id="KW-0732">Signal</keyword>
<proteinExistence type="predicted"/>
<feature type="chain" id="PRO_5039886034" description="DOMON domain-containing protein" evidence="1">
    <location>
        <begin position="20"/>
        <end position="186"/>
    </location>
</feature>